<keyword evidence="2" id="KW-1185">Reference proteome</keyword>
<evidence type="ECO:0000313" key="2">
    <source>
        <dbReference type="Proteomes" id="UP000186308"/>
    </source>
</evidence>
<accession>A0A8G2CNJ7</accession>
<comment type="caution">
    <text evidence="1">The sequence shown here is derived from an EMBL/GenBank/DDBJ whole genome shotgun (WGS) entry which is preliminary data.</text>
</comment>
<sequence>MLDHNPITVRVFERSSTPIPVRVERRDGHEPGRNHSGYRRFPLPRIRLVEDQKIILCWSATGGMAVDAGKLKVIRRAPPTKHDAVKAFVALEAEQEIEAEAVLIERNQSINVIRRSSNAELGNGGHRANLSTARADCNRPQVGRSLAHQAILKAVVHWRRLSGGQAAIGTPVGAGTRRTAILSSCVHSPQSHQSRAARSRCSVISLISGVFSVCKGSSARPMSSPAELDGNCLTLHVGSGTRLPAFPFVRRPSKPMV</sequence>
<dbReference type="AlphaFoldDB" id="A0A8G2CNJ7"/>
<protein>
    <submittedName>
        <fullName evidence="1">Uncharacterized protein</fullName>
    </submittedName>
</protein>
<organism evidence="1 2">
    <name type="scientific">Acidiphilium rubrum</name>
    <dbReference type="NCBI Taxonomy" id="526"/>
    <lineage>
        <taxon>Bacteria</taxon>
        <taxon>Pseudomonadati</taxon>
        <taxon>Pseudomonadota</taxon>
        <taxon>Alphaproteobacteria</taxon>
        <taxon>Acetobacterales</taxon>
        <taxon>Acidocellaceae</taxon>
        <taxon>Acidiphilium</taxon>
    </lineage>
</organism>
<gene>
    <name evidence="1" type="ORF">SAMN05421828_13419</name>
</gene>
<reference evidence="1 2" key="1">
    <citation type="submission" date="2017-01" db="EMBL/GenBank/DDBJ databases">
        <authorList>
            <person name="Varghese N."/>
            <person name="Submissions S."/>
        </authorList>
    </citation>
    <scope>NUCLEOTIDE SEQUENCE [LARGE SCALE GENOMIC DNA]</scope>
    <source>
        <strain evidence="1 2">ATCC 35905</strain>
    </source>
</reference>
<dbReference type="Proteomes" id="UP000186308">
    <property type="component" value="Unassembled WGS sequence"/>
</dbReference>
<evidence type="ECO:0000313" key="1">
    <source>
        <dbReference type="EMBL" id="SIR45701.1"/>
    </source>
</evidence>
<name>A0A8G2CNJ7_ACIRU</name>
<proteinExistence type="predicted"/>
<dbReference type="EMBL" id="FTNE01000034">
    <property type="protein sequence ID" value="SIR45701.1"/>
    <property type="molecule type" value="Genomic_DNA"/>
</dbReference>